<dbReference type="VEuPathDB" id="FungiDB:ASPWEDRAFT_176933"/>
<dbReference type="OrthoDB" id="4508069at2759"/>
<dbReference type="Proteomes" id="UP000184383">
    <property type="component" value="Unassembled WGS sequence"/>
</dbReference>
<dbReference type="EMBL" id="KV878217">
    <property type="protein sequence ID" value="OJJ30266.1"/>
    <property type="molecule type" value="Genomic_DNA"/>
</dbReference>
<protein>
    <submittedName>
        <fullName evidence="2">Uncharacterized protein</fullName>
    </submittedName>
</protein>
<accession>A0A1L9R5R7</accession>
<evidence type="ECO:0000256" key="1">
    <source>
        <dbReference type="SAM" id="MobiDB-lite"/>
    </source>
</evidence>
<keyword evidence="3" id="KW-1185">Reference proteome</keyword>
<dbReference type="AlphaFoldDB" id="A0A1L9R5R7"/>
<reference evidence="3" key="1">
    <citation type="journal article" date="2017" name="Genome Biol.">
        <title>Comparative genomics reveals high biological diversity and specific adaptations in the industrially and medically important fungal genus Aspergillus.</title>
        <authorList>
            <person name="de Vries R.P."/>
            <person name="Riley R."/>
            <person name="Wiebenga A."/>
            <person name="Aguilar-Osorio G."/>
            <person name="Amillis S."/>
            <person name="Uchima C.A."/>
            <person name="Anderluh G."/>
            <person name="Asadollahi M."/>
            <person name="Askin M."/>
            <person name="Barry K."/>
            <person name="Battaglia E."/>
            <person name="Bayram O."/>
            <person name="Benocci T."/>
            <person name="Braus-Stromeyer S.A."/>
            <person name="Caldana C."/>
            <person name="Canovas D."/>
            <person name="Cerqueira G.C."/>
            <person name="Chen F."/>
            <person name="Chen W."/>
            <person name="Choi C."/>
            <person name="Clum A."/>
            <person name="Dos Santos R.A."/>
            <person name="Damasio A.R."/>
            <person name="Diallinas G."/>
            <person name="Emri T."/>
            <person name="Fekete E."/>
            <person name="Flipphi M."/>
            <person name="Freyberg S."/>
            <person name="Gallo A."/>
            <person name="Gournas C."/>
            <person name="Habgood R."/>
            <person name="Hainaut M."/>
            <person name="Harispe M.L."/>
            <person name="Henrissat B."/>
            <person name="Hilden K.S."/>
            <person name="Hope R."/>
            <person name="Hossain A."/>
            <person name="Karabika E."/>
            <person name="Karaffa L."/>
            <person name="Karanyi Z."/>
            <person name="Krasevec N."/>
            <person name="Kuo A."/>
            <person name="Kusch H."/>
            <person name="LaButti K."/>
            <person name="Lagendijk E.L."/>
            <person name="Lapidus A."/>
            <person name="Levasseur A."/>
            <person name="Lindquist E."/>
            <person name="Lipzen A."/>
            <person name="Logrieco A.F."/>
            <person name="MacCabe A."/>
            <person name="Maekelae M.R."/>
            <person name="Malavazi I."/>
            <person name="Melin P."/>
            <person name="Meyer V."/>
            <person name="Mielnichuk N."/>
            <person name="Miskei M."/>
            <person name="Molnar A.P."/>
            <person name="Mule G."/>
            <person name="Ngan C.Y."/>
            <person name="Orejas M."/>
            <person name="Orosz E."/>
            <person name="Ouedraogo J.P."/>
            <person name="Overkamp K.M."/>
            <person name="Park H.-S."/>
            <person name="Perrone G."/>
            <person name="Piumi F."/>
            <person name="Punt P.J."/>
            <person name="Ram A.F."/>
            <person name="Ramon A."/>
            <person name="Rauscher S."/>
            <person name="Record E."/>
            <person name="Riano-Pachon D.M."/>
            <person name="Robert V."/>
            <person name="Roehrig J."/>
            <person name="Ruller R."/>
            <person name="Salamov A."/>
            <person name="Salih N.S."/>
            <person name="Samson R.A."/>
            <person name="Sandor E."/>
            <person name="Sanguinetti M."/>
            <person name="Schuetze T."/>
            <person name="Sepcic K."/>
            <person name="Shelest E."/>
            <person name="Sherlock G."/>
            <person name="Sophianopoulou V."/>
            <person name="Squina F.M."/>
            <person name="Sun H."/>
            <person name="Susca A."/>
            <person name="Todd R.B."/>
            <person name="Tsang A."/>
            <person name="Unkles S.E."/>
            <person name="van de Wiele N."/>
            <person name="van Rossen-Uffink D."/>
            <person name="Oliveira J.V."/>
            <person name="Vesth T.C."/>
            <person name="Visser J."/>
            <person name="Yu J.-H."/>
            <person name="Zhou M."/>
            <person name="Andersen M.R."/>
            <person name="Archer D.B."/>
            <person name="Baker S.E."/>
            <person name="Benoit I."/>
            <person name="Brakhage A.A."/>
            <person name="Braus G.H."/>
            <person name="Fischer R."/>
            <person name="Frisvad J.C."/>
            <person name="Goldman G.H."/>
            <person name="Houbraken J."/>
            <person name="Oakley B."/>
            <person name="Pocsi I."/>
            <person name="Scazzocchio C."/>
            <person name="Seiboth B."/>
            <person name="vanKuyk P.A."/>
            <person name="Wortman J."/>
            <person name="Dyer P.S."/>
            <person name="Grigoriev I.V."/>
        </authorList>
    </citation>
    <scope>NUCLEOTIDE SEQUENCE [LARGE SCALE GENOMIC DNA]</scope>
    <source>
        <strain evidence="3">DTO 134E9</strain>
    </source>
</reference>
<proteinExistence type="predicted"/>
<organism evidence="2 3">
    <name type="scientific">Aspergillus wentii DTO 134E9</name>
    <dbReference type="NCBI Taxonomy" id="1073089"/>
    <lineage>
        <taxon>Eukaryota</taxon>
        <taxon>Fungi</taxon>
        <taxon>Dikarya</taxon>
        <taxon>Ascomycota</taxon>
        <taxon>Pezizomycotina</taxon>
        <taxon>Eurotiomycetes</taxon>
        <taxon>Eurotiomycetidae</taxon>
        <taxon>Eurotiales</taxon>
        <taxon>Aspergillaceae</taxon>
        <taxon>Aspergillus</taxon>
        <taxon>Aspergillus subgen. Cremei</taxon>
    </lineage>
</organism>
<name>A0A1L9R5R7_ASPWE</name>
<dbReference type="GeneID" id="63747430"/>
<feature type="region of interest" description="Disordered" evidence="1">
    <location>
        <begin position="163"/>
        <end position="182"/>
    </location>
</feature>
<evidence type="ECO:0000313" key="3">
    <source>
        <dbReference type="Proteomes" id="UP000184383"/>
    </source>
</evidence>
<feature type="region of interest" description="Disordered" evidence="1">
    <location>
        <begin position="79"/>
        <end position="112"/>
    </location>
</feature>
<sequence>MTFSFFPWLFGYSPCETIDTSYPADTKLPLSACDNNNQLSSDEKQQCIQSSQPTSEIDPDENAFLWQDVNPPVSLAHLAPSNKEQIPTSQVETDMAAPKEKSDDLNTSTSSLPYYNDVSGAVVVDWNGLPRFLSPQEEKDRQSSLERAVHEKMMGLPRTSDFAWATPCQGAPLPKYSPASEK</sequence>
<gene>
    <name evidence="2" type="ORF">ASPWEDRAFT_176933</name>
</gene>
<dbReference type="RefSeq" id="XP_040683943.1">
    <property type="nucleotide sequence ID" value="XM_040831582.1"/>
</dbReference>
<evidence type="ECO:0000313" key="2">
    <source>
        <dbReference type="EMBL" id="OJJ30266.1"/>
    </source>
</evidence>
<feature type="compositionally biased region" description="Polar residues" evidence="1">
    <location>
        <begin position="82"/>
        <end position="92"/>
    </location>
</feature>